<accession>A0AC60P4E6</accession>
<proteinExistence type="predicted"/>
<dbReference type="Proteomes" id="UP000805193">
    <property type="component" value="Unassembled WGS sequence"/>
</dbReference>
<sequence length="76" mass="8388">MDRSGRYTGHPGQSRAVEWITWQGISRVAASIPKSSMPTPSKSAVPDHGRKPDRLRSLHTEAIELTTVPARAEPRL</sequence>
<reference evidence="1 2" key="1">
    <citation type="journal article" date="2020" name="Cell">
        <title>Large-Scale Comparative Analyses of Tick Genomes Elucidate Their Genetic Diversity and Vector Capacities.</title>
        <authorList>
            <consortium name="Tick Genome and Microbiome Consortium (TIGMIC)"/>
            <person name="Jia N."/>
            <person name="Wang J."/>
            <person name="Shi W."/>
            <person name="Du L."/>
            <person name="Sun Y."/>
            <person name="Zhan W."/>
            <person name="Jiang J.F."/>
            <person name="Wang Q."/>
            <person name="Zhang B."/>
            <person name="Ji P."/>
            <person name="Bell-Sakyi L."/>
            <person name="Cui X.M."/>
            <person name="Yuan T.T."/>
            <person name="Jiang B.G."/>
            <person name="Yang W.F."/>
            <person name="Lam T.T."/>
            <person name="Chang Q.C."/>
            <person name="Ding S.J."/>
            <person name="Wang X.J."/>
            <person name="Zhu J.G."/>
            <person name="Ruan X.D."/>
            <person name="Zhao L."/>
            <person name="Wei J.T."/>
            <person name="Ye R.Z."/>
            <person name="Que T.C."/>
            <person name="Du C.H."/>
            <person name="Zhou Y.H."/>
            <person name="Cheng J.X."/>
            <person name="Dai P.F."/>
            <person name="Guo W.B."/>
            <person name="Han X.H."/>
            <person name="Huang E.J."/>
            <person name="Li L.F."/>
            <person name="Wei W."/>
            <person name="Gao Y.C."/>
            <person name="Liu J.Z."/>
            <person name="Shao H.Z."/>
            <person name="Wang X."/>
            <person name="Wang C.C."/>
            <person name="Yang T.C."/>
            <person name="Huo Q.B."/>
            <person name="Li W."/>
            <person name="Chen H.Y."/>
            <person name="Chen S.E."/>
            <person name="Zhou L.G."/>
            <person name="Ni X.B."/>
            <person name="Tian J.H."/>
            <person name="Sheng Y."/>
            <person name="Liu T."/>
            <person name="Pan Y.S."/>
            <person name="Xia L.Y."/>
            <person name="Li J."/>
            <person name="Zhao F."/>
            <person name="Cao W.C."/>
        </authorList>
    </citation>
    <scope>NUCLEOTIDE SEQUENCE [LARGE SCALE GENOMIC DNA]</scope>
    <source>
        <strain evidence="1">Iper-2018</strain>
    </source>
</reference>
<gene>
    <name evidence="1" type="ORF">HPB47_008560</name>
</gene>
<keyword evidence="2" id="KW-1185">Reference proteome</keyword>
<evidence type="ECO:0000313" key="1">
    <source>
        <dbReference type="EMBL" id="KAG0414279.1"/>
    </source>
</evidence>
<dbReference type="EMBL" id="JABSTQ010011191">
    <property type="protein sequence ID" value="KAG0414279.1"/>
    <property type="molecule type" value="Genomic_DNA"/>
</dbReference>
<comment type="caution">
    <text evidence="1">The sequence shown here is derived from an EMBL/GenBank/DDBJ whole genome shotgun (WGS) entry which is preliminary data.</text>
</comment>
<protein>
    <submittedName>
        <fullName evidence="1">Uncharacterized protein</fullName>
    </submittedName>
</protein>
<organism evidence="1 2">
    <name type="scientific">Ixodes persulcatus</name>
    <name type="common">Taiga tick</name>
    <dbReference type="NCBI Taxonomy" id="34615"/>
    <lineage>
        <taxon>Eukaryota</taxon>
        <taxon>Metazoa</taxon>
        <taxon>Ecdysozoa</taxon>
        <taxon>Arthropoda</taxon>
        <taxon>Chelicerata</taxon>
        <taxon>Arachnida</taxon>
        <taxon>Acari</taxon>
        <taxon>Parasitiformes</taxon>
        <taxon>Ixodida</taxon>
        <taxon>Ixodoidea</taxon>
        <taxon>Ixodidae</taxon>
        <taxon>Ixodinae</taxon>
        <taxon>Ixodes</taxon>
    </lineage>
</organism>
<evidence type="ECO:0000313" key="2">
    <source>
        <dbReference type="Proteomes" id="UP000805193"/>
    </source>
</evidence>
<name>A0AC60P4E6_IXOPE</name>